<dbReference type="InterPro" id="IPR043143">
    <property type="entry name" value="Mal/L-sulf/L-lact_DH-like_NADP"/>
</dbReference>
<protein>
    <recommendedName>
        <fullName evidence="5">Hydroxyacid dehydrogenase</fullName>
    </recommendedName>
</protein>
<gene>
    <name evidence="3" type="ORF">L861_14010</name>
</gene>
<dbReference type="PANTHER" id="PTHR11091">
    <property type="entry name" value="OXIDOREDUCTASE-RELATED"/>
    <property type="match status" value="1"/>
</dbReference>
<dbReference type="Gene3D" id="3.30.1370.60">
    <property type="entry name" value="Hypothetical oxidoreductase yiak, domain 2"/>
    <property type="match status" value="1"/>
</dbReference>
<evidence type="ECO:0000256" key="1">
    <source>
        <dbReference type="ARBA" id="ARBA00006056"/>
    </source>
</evidence>
<dbReference type="Proteomes" id="UP000014463">
    <property type="component" value="Unassembled WGS sequence"/>
</dbReference>
<name>S2KYE2_LITA3</name>
<dbReference type="OrthoDB" id="9769447at2"/>
<dbReference type="RefSeq" id="WP_016418652.1">
    <property type="nucleotide sequence ID" value="NZ_AUAB01000042.1"/>
</dbReference>
<dbReference type="PANTHER" id="PTHR11091:SF0">
    <property type="entry name" value="MALATE DEHYDROGENASE"/>
    <property type="match status" value="1"/>
</dbReference>
<comment type="similarity">
    <text evidence="1">Belongs to the LDH2/MDH2 oxidoreductase family.</text>
</comment>
<dbReference type="AlphaFoldDB" id="S2KYE2"/>
<dbReference type="InterPro" id="IPR036111">
    <property type="entry name" value="Mal/L-sulfo/L-lacto_DH-like_sf"/>
</dbReference>
<dbReference type="Gene3D" id="1.10.1530.10">
    <property type="match status" value="1"/>
</dbReference>
<accession>S2KYE2</accession>
<comment type="caution">
    <text evidence="3">The sequence shown here is derived from an EMBL/GenBank/DDBJ whole genome shotgun (WGS) entry which is preliminary data.</text>
</comment>
<evidence type="ECO:0000313" key="4">
    <source>
        <dbReference type="Proteomes" id="UP000014463"/>
    </source>
</evidence>
<sequence length="347" mass="37191">MKKINDTVTVSASEANETAIKALCNLGLSMSDATEVSEILVTADLMGIRTHGIKRVTSYGERVSVGGINTTPNITVEHLTPTISRINGDNAMGPLLGTKALNASIDIAKEYGTGISFVNGSNHFGPIMPYAFSAAEQGFVSFICSNATTTIAPTGGKAARHGNNPLGFGIPSPDGNHVLLDMALSMVARAKIREARDIGQKIPDTWATDANGLPTTDPTAALDGMLQAVGGHKGYGLALIVDLLCGLLSNASYLTHVKAWDKQPDLPQNLGHFFFILDAKVLGSTEWLSRRMTDFAEILHNTPAADPRQPVILPGERELKNYRHQKSNGLIYDEELYSSVFRLAENC</sequence>
<evidence type="ECO:0000313" key="3">
    <source>
        <dbReference type="EMBL" id="EPC00384.1"/>
    </source>
</evidence>
<reference evidence="3 4" key="1">
    <citation type="journal article" date="2013" name="Genome Announc.">
        <title>Draft genome sequence of the moderately halophilic gammaproteobacterium Halomonas anticariensis FP35.</title>
        <authorList>
            <person name="Tahrioui A."/>
            <person name="Quesada E."/>
            <person name="Llamas I."/>
        </authorList>
    </citation>
    <scope>NUCLEOTIDE SEQUENCE [LARGE SCALE GENOMIC DNA]</scope>
    <source>
        <strain evidence="4">DSM 16096 / CECT 5854 / LMG 22089 / FP35</strain>
    </source>
</reference>
<dbReference type="STRING" id="1121939.L861_14010"/>
<dbReference type="Pfam" id="PF02615">
    <property type="entry name" value="Ldh_2"/>
    <property type="match status" value="1"/>
</dbReference>
<dbReference type="EMBL" id="ASTJ01000041">
    <property type="protein sequence ID" value="EPC00384.1"/>
    <property type="molecule type" value="Genomic_DNA"/>
</dbReference>
<keyword evidence="4" id="KW-1185">Reference proteome</keyword>
<dbReference type="InterPro" id="IPR003767">
    <property type="entry name" value="Malate/L-lactate_DH-like"/>
</dbReference>
<dbReference type="eggNOG" id="COG2055">
    <property type="taxonomic scope" value="Bacteria"/>
</dbReference>
<evidence type="ECO:0008006" key="5">
    <source>
        <dbReference type="Google" id="ProtNLM"/>
    </source>
</evidence>
<keyword evidence="2" id="KW-0560">Oxidoreductase</keyword>
<dbReference type="SUPFAM" id="SSF89733">
    <property type="entry name" value="L-sulfolactate dehydrogenase-like"/>
    <property type="match status" value="1"/>
</dbReference>
<dbReference type="GO" id="GO:0016491">
    <property type="term" value="F:oxidoreductase activity"/>
    <property type="evidence" value="ECO:0007669"/>
    <property type="project" value="UniProtKB-KW"/>
</dbReference>
<dbReference type="InterPro" id="IPR043144">
    <property type="entry name" value="Mal/L-sulf/L-lact_DH-like_ah"/>
</dbReference>
<organism evidence="3 4">
    <name type="scientific">Litchfieldella anticariensis (strain DSM 16096 / CECT 5854 / CIP 108499 / LMG 22089 / FP35)</name>
    <name type="common">Halomonas anticariensis</name>
    <dbReference type="NCBI Taxonomy" id="1121939"/>
    <lineage>
        <taxon>Bacteria</taxon>
        <taxon>Pseudomonadati</taxon>
        <taxon>Pseudomonadota</taxon>
        <taxon>Gammaproteobacteria</taxon>
        <taxon>Oceanospirillales</taxon>
        <taxon>Halomonadaceae</taxon>
        <taxon>Litchfieldella</taxon>
    </lineage>
</organism>
<proteinExistence type="inferred from homology"/>
<evidence type="ECO:0000256" key="2">
    <source>
        <dbReference type="ARBA" id="ARBA00023002"/>
    </source>
</evidence>
<dbReference type="PATRIC" id="fig|1121939.11.peg.4149"/>